<keyword evidence="1 6" id="KW-0819">tRNA processing</keyword>
<sequence>MPSTGLSPKIGRLRKRSEFLAVRKGERRRGPYFIVEVLDRERPQDAPRIGYTVTKRQGNAVERNRIRRRLKEAVRTGAGFDMKPGHDYVVVARRDALKAPFGALSDALATRIRKTAGGQRGTGRFPAPNNGTE</sequence>
<reference evidence="9" key="1">
    <citation type="submission" date="2022-11" db="EMBL/GenBank/DDBJ databases">
        <title>Draft genome sequence of Hoeflea poritis E7-10 and Hoeflea prorocentri PM5-8, separated from scleractinian coral Porites lutea and marine dinoflagellate.</title>
        <authorList>
            <person name="Zhang G."/>
            <person name="Wei Q."/>
            <person name="Cai L."/>
        </authorList>
    </citation>
    <scope>NUCLEOTIDE SEQUENCE</scope>
    <source>
        <strain evidence="9">PM5-8</strain>
    </source>
</reference>
<dbReference type="Proteomes" id="UP001151234">
    <property type="component" value="Unassembled WGS sequence"/>
</dbReference>
<organism evidence="9 10">
    <name type="scientific">Hoeflea prorocentri</name>
    <dbReference type="NCBI Taxonomy" id="1922333"/>
    <lineage>
        <taxon>Bacteria</taxon>
        <taxon>Pseudomonadati</taxon>
        <taxon>Pseudomonadota</taxon>
        <taxon>Alphaproteobacteria</taxon>
        <taxon>Hyphomicrobiales</taxon>
        <taxon>Rhizobiaceae</taxon>
        <taxon>Hoeflea</taxon>
    </lineage>
</organism>
<evidence type="ECO:0000256" key="6">
    <source>
        <dbReference type="HAMAP-Rule" id="MF_00227"/>
    </source>
</evidence>
<feature type="region of interest" description="Disordered" evidence="8">
    <location>
        <begin position="114"/>
        <end position="133"/>
    </location>
</feature>
<dbReference type="InterPro" id="IPR020568">
    <property type="entry name" value="Ribosomal_Su5_D2-typ_SF"/>
</dbReference>
<name>A0A9X3ZJ62_9HYPH</name>
<evidence type="ECO:0000256" key="1">
    <source>
        <dbReference type="ARBA" id="ARBA00022694"/>
    </source>
</evidence>
<evidence type="ECO:0000256" key="5">
    <source>
        <dbReference type="ARBA" id="ARBA00022884"/>
    </source>
</evidence>
<evidence type="ECO:0000313" key="10">
    <source>
        <dbReference type="Proteomes" id="UP001151234"/>
    </source>
</evidence>
<gene>
    <name evidence="6 9" type="primary">rnpA</name>
    <name evidence="9" type="ORF">OQ273_18180</name>
</gene>
<dbReference type="EC" id="3.1.26.5" evidence="6 7"/>
<keyword evidence="4 6" id="KW-0378">Hydrolase</keyword>
<evidence type="ECO:0000313" key="9">
    <source>
        <dbReference type="EMBL" id="MDA5400508.1"/>
    </source>
</evidence>
<evidence type="ECO:0000256" key="3">
    <source>
        <dbReference type="ARBA" id="ARBA00022759"/>
    </source>
</evidence>
<dbReference type="GO" id="GO:0000049">
    <property type="term" value="F:tRNA binding"/>
    <property type="evidence" value="ECO:0007669"/>
    <property type="project" value="UniProtKB-UniRule"/>
</dbReference>
<dbReference type="HAMAP" id="MF_00227">
    <property type="entry name" value="RNase_P"/>
    <property type="match status" value="1"/>
</dbReference>
<dbReference type="RefSeq" id="WP_267992120.1">
    <property type="nucleotide sequence ID" value="NZ_JAPJZI010000001.1"/>
</dbReference>
<protein>
    <recommendedName>
        <fullName evidence="6 7">Ribonuclease P protein component</fullName>
        <shortName evidence="6">RNase P protein</shortName>
        <shortName evidence="6">RNaseP protein</shortName>
        <ecNumber evidence="6 7">3.1.26.5</ecNumber>
    </recommendedName>
    <alternativeName>
        <fullName evidence="6">Protein C5</fullName>
    </alternativeName>
</protein>
<dbReference type="EMBL" id="JAPJZI010000001">
    <property type="protein sequence ID" value="MDA5400508.1"/>
    <property type="molecule type" value="Genomic_DNA"/>
</dbReference>
<evidence type="ECO:0000256" key="4">
    <source>
        <dbReference type="ARBA" id="ARBA00022801"/>
    </source>
</evidence>
<comment type="function">
    <text evidence="6">RNaseP catalyzes the removal of the 5'-leader sequence from pre-tRNA to produce the mature 5'-terminus. It can also cleave other RNA substrates such as 4.5S RNA. The protein component plays an auxiliary but essential role in vivo by binding to the 5'-leader sequence and broadening the substrate specificity of the ribozyme.</text>
</comment>
<dbReference type="SUPFAM" id="SSF54211">
    <property type="entry name" value="Ribosomal protein S5 domain 2-like"/>
    <property type="match status" value="1"/>
</dbReference>
<dbReference type="PANTHER" id="PTHR33992">
    <property type="entry name" value="RIBONUCLEASE P PROTEIN COMPONENT"/>
    <property type="match status" value="1"/>
</dbReference>
<dbReference type="InterPro" id="IPR000100">
    <property type="entry name" value="RNase_P"/>
</dbReference>
<dbReference type="GO" id="GO:0042781">
    <property type="term" value="F:3'-tRNA processing endoribonuclease activity"/>
    <property type="evidence" value="ECO:0007669"/>
    <property type="project" value="TreeGrafter"/>
</dbReference>
<dbReference type="Pfam" id="PF00825">
    <property type="entry name" value="Ribonuclease_P"/>
    <property type="match status" value="1"/>
</dbReference>
<comment type="caution">
    <text evidence="9">The sequence shown here is derived from an EMBL/GenBank/DDBJ whole genome shotgun (WGS) entry which is preliminary data.</text>
</comment>
<keyword evidence="2 6" id="KW-0540">Nuclease</keyword>
<evidence type="ECO:0000256" key="2">
    <source>
        <dbReference type="ARBA" id="ARBA00022722"/>
    </source>
</evidence>
<dbReference type="GO" id="GO:0004526">
    <property type="term" value="F:ribonuclease P activity"/>
    <property type="evidence" value="ECO:0007669"/>
    <property type="project" value="UniProtKB-UniRule"/>
</dbReference>
<dbReference type="InterPro" id="IPR014721">
    <property type="entry name" value="Ribsml_uS5_D2-typ_fold_subgr"/>
</dbReference>
<dbReference type="PANTHER" id="PTHR33992:SF1">
    <property type="entry name" value="RIBONUCLEASE P PROTEIN COMPONENT"/>
    <property type="match status" value="1"/>
</dbReference>
<evidence type="ECO:0000256" key="8">
    <source>
        <dbReference type="SAM" id="MobiDB-lite"/>
    </source>
</evidence>
<comment type="subunit">
    <text evidence="6">Consists of a catalytic RNA component (M1 or rnpB) and a protein subunit.</text>
</comment>
<comment type="similarity">
    <text evidence="6">Belongs to the RnpA family.</text>
</comment>
<dbReference type="Gene3D" id="3.30.230.10">
    <property type="match status" value="1"/>
</dbReference>
<comment type="catalytic activity">
    <reaction evidence="6">
        <text>Endonucleolytic cleavage of RNA, removing 5'-extranucleotides from tRNA precursor.</text>
        <dbReference type="EC" id="3.1.26.5"/>
    </reaction>
</comment>
<keyword evidence="5 6" id="KW-0694">RNA-binding</keyword>
<evidence type="ECO:0000256" key="7">
    <source>
        <dbReference type="NCBIfam" id="TIGR00188"/>
    </source>
</evidence>
<dbReference type="AlphaFoldDB" id="A0A9X3ZJ62"/>
<dbReference type="GO" id="GO:0001682">
    <property type="term" value="P:tRNA 5'-leader removal"/>
    <property type="evidence" value="ECO:0007669"/>
    <property type="project" value="UniProtKB-UniRule"/>
</dbReference>
<dbReference type="GO" id="GO:0030677">
    <property type="term" value="C:ribonuclease P complex"/>
    <property type="evidence" value="ECO:0007669"/>
    <property type="project" value="TreeGrafter"/>
</dbReference>
<keyword evidence="3 6" id="KW-0255">Endonuclease</keyword>
<keyword evidence="10" id="KW-1185">Reference proteome</keyword>
<accession>A0A9X3ZJ62</accession>
<proteinExistence type="inferred from homology"/>
<dbReference type="NCBIfam" id="TIGR00188">
    <property type="entry name" value="rnpA"/>
    <property type="match status" value="1"/>
</dbReference>